<evidence type="ECO:0000256" key="1">
    <source>
        <dbReference type="SAM" id="Phobius"/>
    </source>
</evidence>
<feature type="transmembrane region" description="Helical" evidence="1">
    <location>
        <begin position="12"/>
        <end position="31"/>
    </location>
</feature>
<name>A0A2A2WLK3_9ACTN</name>
<evidence type="ECO:0000313" key="2">
    <source>
        <dbReference type="EMBL" id="PAY22045.1"/>
    </source>
</evidence>
<protein>
    <recommendedName>
        <fullName evidence="4">DUF2784 domain-containing protein</fullName>
    </recommendedName>
</protein>
<evidence type="ECO:0000313" key="3">
    <source>
        <dbReference type="Proteomes" id="UP000218810"/>
    </source>
</evidence>
<sequence length="132" mass="14607">MGYRLVADAAMILHAAFLVYMVVGGFLAWRWRWTFWPHLATAAYGLGIATVGWVCPLTHVENWGRARAGEETLPSSGFIDHYLTGVIYPAEHLWTAHVAVAAAVLVSWAGLAYLQWRARARPDSPASQVQQS</sequence>
<keyword evidence="3" id="KW-1185">Reference proteome</keyword>
<dbReference type="EMBL" id="NTGA01000032">
    <property type="protein sequence ID" value="PAY22045.1"/>
    <property type="molecule type" value="Genomic_DNA"/>
</dbReference>
<keyword evidence="1" id="KW-1133">Transmembrane helix</keyword>
<dbReference type="OrthoDB" id="370375at2"/>
<organism evidence="2 3">
    <name type="scientific">Dietzia natronolimnaea</name>
    <dbReference type="NCBI Taxonomy" id="161920"/>
    <lineage>
        <taxon>Bacteria</taxon>
        <taxon>Bacillati</taxon>
        <taxon>Actinomycetota</taxon>
        <taxon>Actinomycetes</taxon>
        <taxon>Mycobacteriales</taxon>
        <taxon>Dietziaceae</taxon>
        <taxon>Dietzia</taxon>
    </lineage>
</organism>
<feature type="transmembrane region" description="Helical" evidence="1">
    <location>
        <begin position="93"/>
        <end position="114"/>
    </location>
</feature>
<comment type="caution">
    <text evidence="2">The sequence shown here is derived from an EMBL/GenBank/DDBJ whole genome shotgun (WGS) entry which is preliminary data.</text>
</comment>
<dbReference type="Proteomes" id="UP000218810">
    <property type="component" value="Unassembled WGS sequence"/>
</dbReference>
<proteinExistence type="predicted"/>
<dbReference type="RefSeq" id="WP_095719221.1">
    <property type="nucleotide sequence ID" value="NZ_NTGA01000032.1"/>
</dbReference>
<dbReference type="Pfam" id="PF10861">
    <property type="entry name" value="DUF2784"/>
    <property type="match status" value="1"/>
</dbReference>
<reference evidence="3" key="1">
    <citation type="submission" date="2017-09" db="EMBL/GenBank/DDBJ databases">
        <authorList>
            <person name="Zhang Y."/>
            <person name="Huang X."/>
            <person name="Liu J."/>
            <person name="Lu L."/>
            <person name="Peng K."/>
        </authorList>
    </citation>
    <scope>NUCLEOTIDE SEQUENCE [LARGE SCALE GENOMIC DNA]</scope>
    <source>
        <strain evidence="3">S-XJ-1</strain>
    </source>
</reference>
<keyword evidence="1" id="KW-0812">Transmembrane</keyword>
<dbReference type="InterPro" id="IPR021218">
    <property type="entry name" value="DUF2784"/>
</dbReference>
<accession>A0A2A2WLK3</accession>
<dbReference type="AlphaFoldDB" id="A0A2A2WLK3"/>
<evidence type="ECO:0008006" key="4">
    <source>
        <dbReference type="Google" id="ProtNLM"/>
    </source>
</evidence>
<gene>
    <name evidence="2" type="ORF">CEY15_15760</name>
</gene>
<keyword evidence="1" id="KW-0472">Membrane</keyword>